<dbReference type="RefSeq" id="XP_001419391.1">
    <property type="nucleotide sequence ID" value="XM_001419354.1"/>
</dbReference>
<evidence type="ECO:0000313" key="2">
    <source>
        <dbReference type="EMBL" id="ABO97684.1"/>
    </source>
</evidence>
<gene>
    <name evidence="2" type="ORF">OSTLU_33153</name>
</gene>
<sequence length="100" mass="11102">MHAPINFIMHWIRIGTGSFAARMNRIGTEHRKRAMSSSTKKWLALDAVSGETAVIMAIGAGGLLGCAYAIGQGKPHFEASKKRREEEVMRTKKTDENEKE</sequence>
<dbReference type="GeneID" id="5003177"/>
<keyword evidence="3" id="KW-1185">Reference proteome</keyword>
<reference evidence="2 3" key="1">
    <citation type="journal article" date="2007" name="Proc. Natl. Acad. Sci. U.S.A.">
        <title>The tiny eukaryote Ostreococcus provides genomic insights into the paradox of plankton speciation.</title>
        <authorList>
            <person name="Palenik B."/>
            <person name="Grimwood J."/>
            <person name="Aerts A."/>
            <person name="Rouze P."/>
            <person name="Salamov A."/>
            <person name="Putnam N."/>
            <person name="Dupont C."/>
            <person name="Jorgensen R."/>
            <person name="Derelle E."/>
            <person name="Rombauts S."/>
            <person name="Zhou K."/>
            <person name="Otillar R."/>
            <person name="Merchant S.S."/>
            <person name="Podell S."/>
            <person name="Gaasterland T."/>
            <person name="Napoli C."/>
            <person name="Gendler K."/>
            <person name="Manuell A."/>
            <person name="Tai V."/>
            <person name="Vallon O."/>
            <person name="Piganeau G."/>
            <person name="Jancek S."/>
            <person name="Heijde M."/>
            <person name="Jabbari K."/>
            <person name="Bowler C."/>
            <person name="Lohr M."/>
            <person name="Robbens S."/>
            <person name="Werner G."/>
            <person name="Dubchak I."/>
            <person name="Pazour G.J."/>
            <person name="Ren Q."/>
            <person name="Paulsen I."/>
            <person name="Delwiche C."/>
            <person name="Schmutz J."/>
            <person name="Rokhsar D."/>
            <person name="Van de Peer Y."/>
            <person name="Moreau H."/>
            <person name="Grigoriev I.V."/>
        </authorList>
    </citation>
    <scope>NUCLEOTIDE SEQUENCE [LARGE SCALE GENOMIC DNA]</scope>
    <source>
        <strain evidence="2 3">CCE9901</strain>
    </source>
</reference>
<evidence type="ECO:0000313" key="3">
    <source>
        <dbReference type="Proteomes" id="UP000001568"/>
    </source>
</evidence>
<dbReference type="Gramene" id="ABO97684">
    <property type="protein sequence ID" value="ABO97684"/>
    <property type="gene ID" value="OSTLU_33153"/>
</dbReference>
<accession>A4S1M7</accession>
<dbReference type="Proteomes" id="UP000001568">
    <property type="component" value="Chromosome 8"/>
</dbReference>
<dbReference type="HOGENOM" id="CLU_2310848_0_0_1"/>
<dbReference type="KEGG" id="olu:OSTLU_33153"/>
<organism evidence="2 3">
    <name type="scientific">Ostreococcus lucimarinus (strain CCE9901)</name>
    <dbReference type="NCBI Taxonomy" id="436017"/>
    <lineage>
        <taxon>Eukaryota</taxon>
        <taxon>Viridiplantae</taxon>
        <taxon>Chlorophyta</taxon>
        <taxon>Mamiellophyceae</taxon>
        <taxon>Mamiellales</taxon>
        <taxon>Bathycoccaceae</taxon>
        <taxon>Ostreococcus</taxon>
    </lineage>
</organism>
<proteinExistence type="predicted"/>
<name>A4S1M7_OSTLU</name>
<feature type="region of interest" description="Disordered" evidence="1">
    <location>
        <begin position="75"/>
        <end position="100"/>
    </location>
</feature>
<dbReference type="AlphaFoldDB" id="A4S1M7"/>
<dbReference type="EMBL" id="CP000588">
    <property type="protein sequence ID" value="ABO97684.1"/>
    <property type="molecule type" value="Genomic_DNA"/>
</dbReference>
<evidence type="ECO:0000256" key="1">
    <source>
        <dbReference type="SAM" id="MobiDB-lite"/>
    </source>
</evidence>
<protein>
    <submittedName>
        <fullName evidence="2">Uncharacterized protein</fullName>
    </submittedName>
</protein>